<gene>
    <name evidence="1" type="ORF">CKM354_000609900</name>
</gene>
<proteinExistence type="predicted"/>
<reference evidence="1 2" key="1">
    <citation type="submission" date="2021-01" db="EMBL/GenBank/DDBJ databases">
        <title>Cercospora kikuchii MAFF 305040 whole genome shotgun sequence.</title>
        <authorList>
            <person name="Kashiwa T."/>
            <person name="Suzuki T."/>
        </authorList>
    </citation>
    <scope>NUCLEOTIDE SEQUENCE [LARGE SCALE GENOMIC DNA]</scope>
    <source>
        <strain evidence="1 2">MAFF 305040</strain>
    </source>
</reference>
<dbReference type="AlphaFoldDB" id="A0A9P3CIR9"/>
<comment type="caution">
    <text evidence="1">The sequence shown here is derived from an EMBL/GenBank/DDBJ whole genome shotgun (WGS) entry which is preliminary data.</text>
</comment>
<dbReference type="OrthoDB" id="10359475at2759"/>
<sequence>MDSKDPHTGVRIHEGECRDWDDEKTFDAFVAQWMPNMDGEDPGCHKPCDGLVYDNKHCGRPDGVKIKESPQRYPIYNIGVNKDTHWGRCQSFQTHNITAKGRSVELHCGRKWFDYSANGAPLLSSNHTQAQPLAGRG</sequence>
<protein>
    <submittedName>
        <fullName evidence="1">Uncharacterized protein</fullName>
    </submittedName>
</protein>
<accession>A0A9P3CIR9</accession>
<dbReference type="EMBL" id="BOLY01000003">
    <property type="protein sequence ID" value="GIZ42846.1"/>
    <property type="molecule type" value="Genomic_DNA"/>
</dbReference>
<evidence type="ECO:0000313" key="1">
    <source>
        <dbReference type="EMBL" id="GIZ42846.1"/>
    </source>
</evidence>
<organism evidence="1 2">
    <name type="scientific">Cercospora kikuchii</name>
    <dbReference type="NCBI Taxonomy" id="84275"/>
    <lineage>
        <taxon>Eukaryota</taxon>
        <taxon>Fungi</taxon>
        <taxon>Dikarya</taxon>
        <taxon>Ascomycota</taxon>
        <taxon>Pezizomycotina</taxon>
        <taxon>Dothideomycetes</taxon>
        <taxon>Dothideomycetidae</taxon>
        <taxon>Mycosphaerellales</taxon>
        <taxon>Mycosphaerellaceae</taxon>
        <taxon>Cercospora</taxon>
    </lineage>
</organism>
<keyword evidence="2" id="KW-1185">Reference proteome</keyword>
<dbReference type="Proteomes" id="UP000825890">
    <property type="component" value="Unassembled WGS sequence"/>
</dbReference>
<name>A0A9P3CIR9_9PEZI</name>
<dbReference type="GeneID" id="68291674"/>
<dbReference type="RefSeq" id="XP_044657333.1">
    <property type="nucleotide sequence ID" value="XM_044801398.1"/>
</dbReference>
<evidence type="ECO:0000313" key="2">
    <source>
        <dbReference type="Proteomes" id="UP000825890"/>
    </source>
</evidence>